<proteinExistence type="predicted"/>
<name>A0A370MYG5_9BURK</name>
<dbReference type="EMBL" id="QKWJ01000145">
    <property type="protein sequence ID" value="RDJ98421.1"/>
    <property type="molecule type" value="Genomic_DNA"/>
</dbReference>
<organism evidence="1 2">
    <name type="scientific">Cupriavidus lacunae</name>
    <dbReference type="NCBI Taxonomy" id="2666307"/>
    <lineage>
        <taxon>Bacteria</taxon>
        <taxon>Pseudomonadati</taxon>
        <taxon>Pseudomonadota</taxon>
        <taxon>Betaproteobacteria</taxon>
        <taxon>Burkholderiales</taxon>
        <taxon>Burkholderiaceae</taxon>
        <taxon>Cupriavidus</taxon>
    </lineage>
</organism>
<dbReference type="AlphaFoldDB" id="A0A370MYG5"/>
<comment type="caution">
    <text evidence="1">The sequence shown here is derived from an EMBL/GenBank/DDBJ whole genome shotgun (WGS) entry which is preliminary data.</text>
</comment>
<dbReference type="RefSeq" id="WP_115216742.1">
    <property type="nucleotide sequence ID" value="NZ_QKWJ01000145.1"/>
</dbReference>
<evidence type="ECO:0000313" key="1">
    <source>
        <dbReference type="EMBL" id="RDJ98421.1"/>
    </source>
</evidence>
<protein>
    <submittedName>
        <fullName evidence="1">Uncharacterized protein</fullName>
    </submittedName>
</protein>
<gene>
    <name evidence="1" type="ORF">DN412_40970</name>
</gene>
<sequence>MTIVEAHLGSEKRPELVSRPCYAVAPVAVKDPDPMAISWIRTPTEVLMENLNDRQDVTDIAFLGYN</sequence>
<reference evidence="2" key="1">
    <citation type="submission" date="2018-06" db="EMBL/GenBank/DDBJ databases">
        <authorList>
            <person name="Feng T."/>
            <person name="Jeon C.O."/>
        </authorList>
    </citation>
    <scope>NUCLEOTIDE SEQUENCE [LARGE SCALE GENOMIC DNA]</scope>
    <source>
        <strain evidence="2">S23</strain>
    </source>
</reference>
<evidence type="ECO:0000313" key="2">
    <source>
        <dbReference type="Proteomes" id="UP000255165"/>
    </source>
</evidence>
<dbReference type="Proteomes" id="UP000255165">
    <property type="component" value="Unassembled WGS sequence"/>
</dbReference>
<accession>A0A370MYG5</accession>
<keyword evidence="2" id="KW-1185">Reference proteome</keyword>